<protein>
    <recommendedName>
        <fullName evidence="5">Lipoprotein LprG</fullName>
    </recommendedName>
</protein>
<evidence type="ECO:0000256" key="2">
    <source>
        <dbReference type="SAM" id="SignalP"/>
    </source>
</evidence>
<dbReference type="EMBL" id="BOMQ01000084">
    <property type="protein sequence ID" value="GIE53470.1"/>
    <property type="molecule type" value="Genomic_DNA"/>
</dbReference>
<gene>
    <name evidence="3" type="ORF">Ani05nite_70040</name>
</gene>
<feature type="chain" id="PRO_5038491149" description="Lipoprotein LprG" evidence="2">
    <location>
        <begin position="21"/>
        <end position="269"/>
    </location>
</feature>
<dbReference type="InterPro" id="IPR029046">
    <property type="entry name" value="LolA/LolB/LppX"/>
</dbReference>
<proteinExistence type="predicted"/>
<evidence type="ECO:0008006" key="5">
    <source>
        <dbReference type="Google" id="ProtNLM"/>
    </source>
</evidence>
<keyword evidence="4" id="KW-1185">Reference proteome</keyword>
<comment type="caution">
    <text evidence="3">The sequence shown here is derived from an EMBL/GenBank/DDBJ whole genome shotgun (WGS) entry which is preliminary data.</text>
</comment>
<keyword evidence="2" id="KW-0732">Signal</keyword>
<evidence type="ECO:0000256" key="1">
    <source>
        <dbReference type="SAM" id="MobiDB-lite"/>
    </source>
</evidence>
<dbReference type="Proteomes" id="UP000647172">
    <property type="component" value="Unassembled WGS sequence"/>
</dbReference>
<name>A0A919JQ91_9ACTN</name>
<dbReference type="SUPFAM" id="SSF89392">
    <property type="entry name" value="Prokaryotic lipoproteins and lipoprotein localization factors"/>
    <property type="match status" value="1"/>
</dbReference>
<feature type="signal peptide" evidence="2">
    <location>
        <begin position="1"/>
        <end position="20"/>
    </location>
</feature>
<feature type="region of interest" description="Disordered" evidence="1">
    <location>
        <begin position="30"/>
        <end position="50"/>
    </location>
</feature>
<dbReference type="PROSITE" id="PS51257">
    <property type="entry name" value="PROKAR_LIPOPROTEIN"/>
    <property type="match status" value="1"/>
</dbReference>
<evidence type="ECO:0000313" key="3">
    <source>
        <dbReference type="EMBL" id="GIE53470.1"/>
    </source>
</evidence>
<dbReference type="Gene3D" id="2.50.20.20">
    <property type="match status" value="1"/>
</dbReference>
<reference evidence="3" key="1">
    <citation type="submission" date="2021-01" db="EMBL/GenBank/DDBJ databases">
        <title>Whole genome shotgun sequence of Actinoplanes nipponensis NBRC 14063.</title>
        <authorList>
            <person name="Komaki H."/>
            <person name="Tamura T."/>
        </authorList>
    </citation>
    <scope>NUCLEOTIDE SEQUENCE</scope>
    <source>
        <strain evidence="3">NBRC 14063</strain>
    </source>
</reference>
<organism evidence="3 4">
    <name type="scientific">Actinoplanes nipponensis</name>
    <dbReference type="NCBI Taxonomy" id="135950"/>
    <lineage>
        <taxon>Bacteria</taxon>
        <taxon>Bacillati</taxon>
        <taxon>Actinomycetota</taxon>
        <taxon>Actinomycetes</taxon>
        <taxon>Micromonosporales</taxon>
        <taxon>Micromonosporaceae</taxon>
        <taxon>Actinoplanes</taxon>
    </lineage>
</organism>
<evidence type="ECO:0000313" key="4">
    <source>
        <dbReference type="Proteomes" id="UP000647172"/>
    </source>
</evidence>
<dbReference type="RefSeq" id="WP_203775547.1">
    <property type="nucleotide sequence ID" value="NZ_BOMQ01000084.1"/>
</dbReference>
<dbReference type="AlphaFoldDB" id="A0A919JQ91"/>
<sequence>MRTPRLAGLGLASMAAVAFAVTGCAADDTATPGASPAADTPSASAAPTGSADPAAVAALAKATAALGTTSFKVSLTSGPGLKLTGLMDAPNGTGTADLTATGPNTEINVKTLLVGQDLYVKVPGVTKGDTWTHVDVSRLPEGADVGLRPGQIDPANTAQLLTSTTDVQQADSRSYRGTLDLTKAAGVAGVDQTLVKTWGAQAQNVPFTAGLDEQGRLSALTIQLPAVNGQQAQPLEVLYTDYGIKVEAQKPAATETTEAPDSLYTTLGG</sequence>
<accession>A0A919JQ91</accession>